<dbReference type="NCBIfam" id="NF033135">
    <property type="entry name" value="cmx_cmrA"/>
    <property type="match status" value="1"/>
</dbReference>
<evidence type="ECO:0000256" key="1">
    <source>
        <dbReference type="ARBA" id="ARBA00004651"/>
    </source>
</evidence>
<dbReference type="PANTHER" id="PTHR43124:SF3">
    <property type="entry name" value="CHLORAMPHENICOL EFFLUX PUMP RV0191"/>
    <property type="match status" value="1"/>
</dbReference>
<sequence length="398" mass="39849">MPLALYTLALAVFVMGTSEFMLAGLLPAIAADLDVSIGTTGLLTSAFAVGMVVGAPLMAAFARRWPPRFTLLTCLLVFAGCHVIGAITPVFSLLFASRVLSALANAGFLAMALSTATALVPATKVGRALSVLLSGTTIATVAGVPAGALLGSSLGWRATFWAIAVLCVPAALGVLRGIPNDLRQVAATGGEPKLLDELRQLSSPRLVLAMVLGALVNGGTFAAFTYLAPVVTGTSGLAEEWVSVALVMFGIGSFLGVTIAGRLSDQRPGLVLAIGGPLLLAGWIALALVAAHPVALIVLVLAQGVLAFGVGSTLIARVLYAASDAPTMGGSYATAALNIGAAAGPVLGAVALASGPGLVAPLWVASGLTAVSLVILVVSRRVLIGGSPKDEALSPSMR</sequence>
<dbReference type="RefSeq" id="WP_166971908.1">
    <property type="nucleotide sequence ID" value="NZ_BAAALY010000006.1"/>
</dbReference>
<dbReference type="PROSITE" id="PS50850">
    <property type="entry name" value="MFS"/>
    <property type="match status" value="1"/>
</dbReference>
<dbReference type="InterPro" id="IPR011701">
    <property type="entry name" value="MFS"/>
</dbReference>
<dbReference type="Pfam" id="PF07690">
    <property type="entry name" value="MFS_1"/>
    <property type="match status" value="1"/>
</dbReference>
<feature type="transmembrane region" description="Helical" evidence="6">
    <location>
        <begin position="156"/>
        <end position="175"/>
    </location>
</feature>
<accession>A0ABP4MC56</accession>
<keyword evidence="3 6" id="KW-0812">Transmembrane</keyword>
<dbReference type="Gene3D" id="1.20.1250.20">
    <property type="entry name" value="MFS general substrate transporter like domains"/>
    <property type="match status" value="1"/>
</dbReference>
<dbReference type="InterPro" id="IPR020846">
    <property type="entry name" value="MFS_dom"/>
</dbReference>
<feature type="domain" description="Major facilitator superfamily (MFS) profile" evidence="7">
    <location>
        <begin position="4"/>
        <end position="384"/>
    </location>
</feature>
<dbReference type="InterPro" id="IPR050189">
    <property type="entry name" value="MFS_Efflux_Transporters"/>
</dbReference>
<feature type="transmembrane region" description="Helical" evidence="6">
    <location>
        <begin position="296"/>
        <end position="320"/>
    </location>
</feature>
<feature type="transmembrane region" description="Helical" evidence="6">
    <location>
        <begin position="332"/>
        <end position="352"/>
    </location>
</feature>
<feature type="transmembrane region" description="Helical" evidence="6">
    <location>
        <begin position="270"/>
        <end position="290"/>
    </location>
</feature>
<feature type="transmembrane region" description="Helical" evidence="6">
    <location>
        <begin position="358"/>
        <end position="379"/>
    </location>
</feature>
<feature type="transmembrane region" description="Helical" evidence="6">
    <location>
        <begin position="102"/>
        <end position="122"/>
    </location>
</feature>
<keyword evidence="5 6" id="KW-0472">Membrane</keyword>
<dbReference type="InterPro" id="IPR036259">
    <property type="entry name" value="MFS_trans_sf"/>
</dbReference>
<keyword evidence="2" id="KW-1003">Cell membrane</keyword>
<name>A0ABP4MC56_9MICO</name>
<dbReference type="EMBL" id="BAAALY010000006">
    <property type="protein sequence ID" value="GAA1541777.1"/>
    <property type="molecule type" value="Genomic_DNA"/>
</dbReference>
<feature type="transmembrane region" description="Helical" evidence="6">
    <location>
        <begin position="241"/>
        <end position="263"/>
    </location>
</feature>
<evidence type="ECO:0000256" key="3">
    <source>
        <dbReference type="ARBA" id="ARBA00022692"/>
    </source>
</evidence>
<comment type="caution">
    <text evidence="8">The sequence shown here is derived from an EMBL/GenBank/DDBJ whole genome shotgun (WGS) entry which is preliminary data.</text>
</comment>
<dbReference type="PANTHER" id="PTHR43124">
    <property type="entry name" value="PURINE EFFLUX PUMP PBUE"/>
    <property type="match status" value="1"/>
</dbReference>
<keyword evidence="4 6" id="KW-1133">Transmembrane helix</keyword>
<evidence type="ECO:0000256" key="2">
    <source>
        <dbReference type="ARBA" id="ARBA00022475"/>
    </source>
</evidence>
<evidence type="ECO:0000313" key="8">
    <source>
        <dbReference type="EMBL" id="GAA1541777.1"/>
    </source>
</evidence>
<proteinExistence type="predicted"/>
<reference evidence="9" key="1">
    <citation type="journal article" date="2019" name="Int. J. Syst. Evol. Microbiol.">
        <title>The Global Catalogue of Microorganisms (GCM) 10K type strain sequencing project: providing services to taxonomists for standard genome sequencing and annotation.</title>
        <authorList>
            <consortium name="The Broad Institute Genomics Platform"/>
            <consortium name="The Broad Institute Genome Sequencing Center for Infectious Disease"/>
            <person name="Wu L."/>
            <person name="Ma J."/>
        </authorList>
    </citation>
    <scope>NUCLEOTIDE SEQUENCE [LARGE SCALE GENOMIC DNA]</scope>
    <source>
        <strain evidence="9">JCM 13319</strain>
    </source>
</reference>
<organism evidence="8 9">
    <name type="scientific">Brevibacterium picturae</name>
    <dbReference type="NCBI Taxonomy" id="260553"/>
    <lineage>
        <taxon>Bacteria</taxon>
        <taxon>Bacillati</taxon>
        <taxon>Actinomycetota</taxon>
        <taxon>Actinomycetes</taxon>
        <taxon>Micrococcales</taxon>
        <taxon>Brevibacteriaceae</taxon>
        <taxon>Brevibacterium</taxon>
    </lineage>
</organism>
<evidence type="ECO:0000256" key="6">
    <source>
        <dbReference type="SAM" id="Phobius"/>
    </source>
</evidence>
<keyword evidence="9" id="KW-1185">Reference proteome</keyword>
<comment type="subcellular location">
    <subcellularLocation>
        <location evidence="1">Cell membrane</location>
        <topology evidence="1">Multi-pass membrane protein</topology>
    </subcellularLocation>
</comment>
<evidence type="ECO:0000259" key="7">
    <source>
        <dbReference type="PROSITE" id="PS50850"/>
    </source>
</evidence>
<gene>
    <name evidence="8" type="ORF">GCM10009691_15590</name>
</gene>
<feature type="transmembrane region" description="Helical" evidence="6">
    <location>
        <begin position="69"/>
        <end position="96"/>
    </location>
</feature>
<feature type="transmembrane region" description="Helical" evidence="6">
    <location>
        <begin position="129"/>
        <end position="150"/>
    </location>
</feature>
<evidence type="ECO:0000256" key="5">
    <source>
        <dbReference type="ARBA" id="ARBA00023136"/>
    </source>
</evidence>
<dbReference type="CDD" id="cd17324">
    <property type="entry name" value="MFS_NepI_like"/>
    <property type="match status" value="1"/>
</dbReference>
<protein>
    <submittedName>
        <fullName evidence="8">MFS transporter</fullName>
    </submittedName>
</protein>
<feature type="transmembrane region" description="Helical" evidence="6">
    <location>
        <begin position="42"/>
        <end position="62"/>
    </location>
</feature>
<dbReference type="Proteomes" id="UP001501791">
    <property type="component" value="Unassembled WGS sequence"/>
</dbReference>
<dbReference type="SUPFAM" id="SSF103473">
    <property type="entry name" value="MFS general substrate transporter"/>
    <property type="match status" value="1"/>
</dbReference>
<evidence type="ECO:0000313" key="9">
    <source>
        <dbReference type="Proteomes" id="UP001501791"/>
    </source>
</evidence>
<feature type="transmembrane region" description="Helical" evidence="6">
    <location>
        <begin position="206"/>
        <end position="229"/>
    </location>
</feature>
<evidence type="ECO:0000256" key="4">
    <source>
        <dbReference type="ARBA" id="ARBA00022989"/>
    </source>
</evidence>